<evidence type="ECO:0000256" key="2">
    <source>
        <dbReference type="SAM" id="Phobius"/>
    </source>
</evidence>
<organism evidence="4 5">
    <name type="scientific">Lophiostoma macrostomum CBS 122681</name>
    <dbReference type="NCBI Taxonomy" id="1314788"/>
    <lineage>
        <taxon>Eukaryota</taxon>
        <taxon>Fungi</taxon>
        <taxon>Dikarya</taxon>
        <taxon>Ascomycota</taxon>
        <taxon>Pezizomycotina</taxon>
        <taxon>Dothideomycetes</taxon>
        <taxon>Pleosporomycetidae</taxon>
        <taxon>Pleosporales</taxon>
        <taxon>Lophiostomataceae</taxon>
        <taxon>Lophiostoma</taxon>
    </lineage>
</organism>
<feature type="chain" id="PRO_5025543799" description="Mid2 domain-containing protein" evidence="3">
    <location>
        <begin position="23"/>
        <end position="171"/>
    </location>
</feature>
<keyword evidence="5" id="KW-1185">Reference proteome</keyword>
<reference evidence="4" key="1">
    <citation type="journal article" date="2020" name="Stud. Mycol.">
        <title>101 Dothideomycetes genomes: a test case for predicting lifestyles and emergence of pathogens.</title>
        <authorList>
            <person name="Haridas S."/>
            <person name="Albert R."/>
            <person name="Binder M."/>
            <person name="Bloem J."/>
            <person name="Labutti K."/>
            <person name="Salamov A."/>
            <person name="Andreopoulos B."/>
            <person name="Baker S."/>
            <person name="Barry K."/>
            <person name="Bills G."/>
            <person name="Bluhm B."/>
            <person name="Cannon C."/>
            <person name="Castanera R."/>
            <person name="Culley D."/>
            <person name="Daum C."/>
            <person name="Ezra D."/>
            <person name="Gonzalez J."/>
            <person name="Henrissat B."/>
            <person name="Kuo A."/>
            <person name="Liang C."/>
            <person name="Lipzen A."/>
            <person name="Lutzoni F."/>
            <person name="Magnuson J."/>
            <person name="Mondo S."/>
            <person name="Nolan M."/>
            <person name="Ohm R."/>
            <person name="Pangilinan J."/>
            <person name="Park H.-J."/>
            <person name="Ramirez L."/>
            <person name="Alfaro M."/>
            <person name="Sun H."/>
            <person name="Tritt A."/>
            <person name="Yoshinaga Y."/>
            <person name="Zwiers L.-H."/>
            <person name="Turgeon B."/>
            <person name="Goodwin S."/>
            <person name="Spatafora J."/>
            <person name="Crous P."/>
            <person name="Grigoriev I."/>
        </authorList>
    </citation>
    <scope>NUCLEOTIDE SEQUENCE</scope>
    <source>
        <strain evidence="4">CBS 122681</strain>
    </source>
</reference>
<keyword evidence="2" id="KW-1133">Transmembrane helix</keyword>
<dbReference type="AlphaFoldDB" id="A0A6A6SX64"/>
<sequence>MNMASMLFTTLTCVVILRPACASPFYPYEYPNNTDTTNASPTNPSPISLPLTSPTTNSNPSDANSPPPPPPAQSAHSPLSDPGTIVGISLVGALAVVLVVSLILWACMRRRTRLRRQVAEMDDVREDDVGKAVSSPNRVLEEKETEQWFRRPSRSALPPHLWRARVGPWPY</sequence>
<keyword evidence="3" id="KW-0732">Signal</keyword>
<evidence type="ECO:0000256" key="3">
    <source>
        <dbReference type="SAM" id="SignalP"/>
    </source>
</evidence>
<feature type="transmembrane region" description="Helical" evidence="2">
    <location>
        <begin position="85"/>
        <end position="107"/>
    </location>
</feature>
<accession>A0A6A6SX64</accession>
<dbReference type="EMBL" id="MU004444">
    <property type="protein sequence ID" value="KAF2650784.1"/>
    <property type="molecule type" value="Genomic_DNA"/>
</dbReference>
<keyword evidence="2" id="KW-0812">Transmembrane</keyword>
<feature type="region of interest" description="Disordered" evidence="1">
    <location>
        <begin position="36"/>
        <end position="80"/>
    </location>
</feature>
<feature type="signal peptide" evidence="3">
    <location>
        <begin position="1"/>
        <end position="22"/>
    </location>
</feature>
<proteinExistence type="predicted"/>
<feature type="compositionally biased region" description="Low complexity" evidence="1">
    <location>
        <begin position="40"/>
        <end position="64"/>
    </location>
</feature>
<keyword evidence="2" id="KW-0472">Membrane</keyword>
<protein>
    <recommendedName>
        <fullName evidence="6">Mid2 domain-containing protein</fullName>
    </recommendedName>
</protein>
<dbReference type="Proteomes" id="UP000799324">
    <property type="component" value="Unassembled WGS sequence"/>
</dbReference>
<evidence type="ECO:0000313" key="5">
    <source>
        <dbReference type="Proteomes" id="UP000799324"/>
    </source>
</evidence>
<evidence type="ECO:0000256" key="1">
    <source>
        <dbReference type="SAM" id="MobiDB-lite"/>
    </source>
</evidence>
<evidence type="ECO:0000313" key="4">
    <source>
        <dbReference type="EMBL" id="KAF2650784.1"/>
    </source>
</evidence>
<gene>
    <name evidence="4" type="ORF">K491DRAFT_117599</name>
</gene>
<name>A0A6A6SX64_9PLEO</name>
<evidence type="ECO:0008006" key="6">
    <source>
        <dbReference type="Google" id="ProtNLM"/>
    </source>
</evidence>